<sequence length="90" mass="9624">MAESLGLDDDEEEGTGQSLVDLLLRLVFLCAGGRGMSGGAAVPCCRLAFSDGVAKDDEPRGWSKSVRDSRSRARLGIYCVFCALGRTFYA</sequence>
<proteinExistence type="predicted"/>
<dbReference type="Proteomes" id="UP000006038">
    <property type="component" value="Chromosome 4"/>
</dbReference>
<organism evidence="1">
    <name type="scientific">Oryza brachyantha</name>
    <name type="common">malo sina</name>
    <dbReference type="NCBI Taxonomy" id="4533"/>
    <lineage>
        <taxon>Eukaryota</taxon>
        <taxon>Viridiplantae</taxon>
        <taxon>Streptophyta</taxon>
        <taxon>Embryophyta</taxon>
        <taxon>Tracheophyta</taxon>
        <taxon>Spermatophyta</taxon>
        <taxon>Magnoliopsida</taxon>
        <taxon>Liliopsida</taxon>
        <taxon>Poales</taxon>
        <taxon>Poaceae</taxon>
        <taxon>BOP clade</taxon>
        <taxon>Oryzoideae</taxon>
        <taxon>Oryzeae</taxon>
        <taxon>Oryzinae</taxon>
        <taxon>Oryza</taxon>
    </lineage>
</organism>
<accession>J3M1M4</accession>
<dbReference type="AlphaFoldDB" id="J3M1M4"/>
<reference evidence="1" key="1">
    <citation type="journal article" date="2013" name="Nat. Commun.">
        <title>Whole-genome sequencing of Oryza brachyantha reveals mechanisms underlying Oryza genome evolution.</title>
        <authorList>
            <person name="Chen J."/>
            <person name="Huang Q."/>
            <person name="Gao D."/>
            <person name="Wang J."/>
            <person name="Lang Y."/>
            <person name="Liu T."/>
            <person name="Li B."/>
            <person name="Bai Z."/>
            <person name="Luis Goicoechea J."/>
            <person name="Liang C."/>
            <person name="Chen C."/>
            <person name="Zhang W."/>
            <person name="Sun S."/>
            <person name="Liao Y."/>
            <person name="Zhang X."/>
            <person name="Yang L."/>
            <person name="Song C."/>
            <person name="Wang M."/>
            <person name="Shi J."/>
            <person name="Liu G."/>
            <person name="Liu J."/>
            <person name="Zhou H."/>
            <person name="Zhou W."/>
            <person name="Yu Q."/>
            <person name="An N."/>
            <person name="Chen Y."/>
            <person name="Cai Q."/>
            <person name="Wang B."/>
            <person name="Liu B."/>
            <person name="Min J."/>
            <person name="Huang Y."/>
            <person name="Wu H."/>
            <person name="Li Z."/>
            <person name="Zhang Y."/>
            <person name="Yin Y."/>
            <person name="Song W."/>
            <person name="Jiang J."/>
            <person name="Jackson S.A."/>
            <person name="Wing R.A."/>
            <person name="Wang J."/>
            <person name="Chen M."/>
        </authorList>
    </citation>
    <scope>NUCLEOTIDE SEQUENCE [LARGE SCALE GENOMIC DNA]</scope>
    <source>
        <strain evidence="1">cv. IRGC 101232</strain>
    </source>
</reference>
<name>J3M1M4_ORYBR</name>
<protein>
    <submittedName>
        <fullName evidence="1">Uncharacterized protein</fullName>
    </submittedName>
</protein>
<evidence type="ECO:0000313" key="1">
    <source>
        <dbReference type="EnsemblPlants" id="OB04G32990.1"/>
    </source>
</evidence>
<dbReference type="EnsemblPlants" id="OB04G32990.1">
    <property type="protein sequence ID" value="OB04G32990.1"/>
    <property type="gene ID" value="OB04G32990"/>
</dbReference>
<dbReference type="Gramene" id="OB04G32990.1">
    <property type="protein sequence ID" value="OB04G32990.1"/>
    <property type="gene ID" value="OB04G32990"/>
</dbReference>
<keyword evidence="2" id="KW-1185">Reference proteome</keyword>
<dbReference type="HOGENOM" id="CLU_2444389_0_0_1"/>
<reference evidence="1" key="2">
    <citation type="submission" date="2013-04" db="UniProtKB">
        <authorList>
            <consortium name="EnsemblPlants"/>
        </authorList>
    </citation>
    <scope>IDENTIFICATION</scope>
</reference>
<evidence type="ECO:0000313" key="2">
    <source>
        <dbReference type="Proteomes" id="UP000006038"/>
    </source>
</evidence>
<dbReference type="OMA" id="GWSKSVR"/>